<dbReference type="Pfam" id="PF03798">
    <property type="entry name" value="TRAM_LAG1_CLN8"/>
    <property type="match status" value="1"/>
</dbReference>
<keyword evidence="4 5" id="KW-0472">Membrane</keyword>
<feature type="transmembrane region" description="Helical" evidence="6">
    <location>
        <begin position="140"/>
        <end position="156"/>
    </location>
</feature>
<dbReference type="EMBL" id="HBGU01086333">
    <property type="protein sequence ID" value="CAD9555569.1"/>
    <property type="molecule type" value="Transcribed_RNA"/>
</dbReference>
<accession>A0A7S2NSB1</accession>
<evidence type="ECO:0000313" key="8">
    <source>
        <dbReference type="EMBL" id="CAD9555569.1"/>
    </source>
</evidence>
<evidence type="ECO:0000256" key="2">
    <source>
        <dbReference type="ARBA" id="ARBA00022692"/>
    </source>
</evidence>
<dbReference type="PANTHER" id="PTHR13439">
    <property type="entry name" value="CT120 PROTEIN"/>
    <property type="match status" value="1"/>
</dbReference>
<evidence type="ECO:0000256" key="5">
    <source>
        <dbReference type="PROSITE-ProRule" id="PRU00205"/>
    </source>
</evidence>
<feature type="domain" description="TLC" evidence="7">
    <location>
        <begin position="59"/>
        <end position="269"/>
    </location>
</feature>
<feature type="transmembrane region" description="Helical" evidence="6">
    <location>
        <begin position="71"/>
        <end position="92"/>
    </location>
</feature>
<evidence type="ECO:0000256" key="4">
    <source>
        <dbReference type="ARBA" id="ARBA00023136"/>
    </source>
</evidence>
<feature type="transmembrane region" description="Helical" evidence="6">
    <location>
        <begin position="104"/>
        <end position="128"/>
    </location>
</feature>
<feature type="transmembrane region" description="Helical" evidence="6">
    <location>
        <begin position="20"/>
        <end position="38"/>
    </location>
</feature>
<feature type="transmembrane region" description="Helical" evidence="6">
    <location>
        <begin position="196"/>
        <end position="219"/>
    </location>
</feature>
<reference evidence="8" key="1">
    <citation type="submission" date="2021-01" db="EMBL/GenBank/DDBJ databases">
        <authorList>
            <person name="Corre E."/>
            <person name="Pelletier E."/>
            <person name="Niang G."/>
            <person name="Scheremetjew M."/>
            <person name="Finn R."/>
            <person name="Kale V."/>
            <person name="Holt S."/>
            <person name="Cochrane G."/>
            <person name="Meng A."/>
            <person name="Brown T."/>
            <person name="Cohen L."/>
        </authorList>
    </citation>
    <scope>NUCLEOTIDE SEQUENCE</scope>
    <source>
        <strain evidence="8">UTEX LB 985</strain>
    </source>
</reference>
<feature type="transmembrane region" description="Helical" evidence="6">
    <location>
        <begin position="239"/>
        <end position="258"/>
    </location>
</feature>
<keyword evidence="2 5" id="KW-0812">Transmembrane</keyword>
<dbReference type="InterPro" id="IPR050846">
    <property type="entry name" value="TLCD"/>
</dbReference>
<dbReference type="GO" id="GO:0016020">
    <property type="term" value="C:membrane"/>
    <property type="evidence" value="ECO:0007669"/>
    <property type="project" value="UniProtKB-SubCell"/>
</dbReference>
<evidence type="ECO:0000256" key="6">
    <source>
        <dbReference type="SAM" id="Phobius"/>
    </source>
</evidence>
<dbReference type="InterPro" id="IPR006634">
    <property type="entry name" value="TLC-dom"/>
</dbReference>
<evidence type="ECO:0000259" key="7">
    <source>
        <dbReference type="PROSITE" id="PS50922"/>
    </source>
</evidence>
<gene>
    <name evidence="8" type="ORF">CBRE1094_LOCUS47133</name>
</gene>
<comment type="subcellular location">
    <subcellularLocation>
        <location evidence="1">Membrane</location>
        <topology evidence="1">Multi-pass membrane protein</topology>
    </subcellularLocation>
</comment>
<keyword evidence="3 6" id="KW-1133">Transmembrane helix</keyword>
<dbReference type="AlphaFoldDB" id="A0A7S2NSB1"/>
<feature type="transmembrane region" description="Helical" evidence="6">
    <location>
        <begin position="162"/>
        <end position="184"/>
    </location>
</feature>
<name>A0A7S2NSB1_9EUKA</name>
<dbReference type="GO" id="GO:0055088">
    <property type="term" value="P:lipid homeostasis"/>
    <property type="evidence" value="ECO:0007669"/>
    <property type="project" value="TreeGrafter"/>
</dbReference>
<dbReference type="PROSITE" id="PS50922">
    <property type="entry name" value="TLC"/>
    <property type="match status" value="1"/>
</dbReference>
<proteinExistence type="predicted"/>
<evidence type="ECO:0000256" key="1">
    <source>
        <dbReference type="ARBA" id="ARBA00004141"/>
    </source>
</evidence>
<protein>
    <recommendedName>
        <fullName evidence="7">TLC domain-containing protein</fullName>
    </recommendedName>
</protein>
<sequence length="316" mass="36341">MTSSSFSFHVDMSWENSWPFYTVYPCSFLFFLFAYFLGPRFWPKFPFGVGKQYEKMSEMNKMCWQQNFNGMIHAVTCTLLLIVAIAIDPVLIDERPLHMHYNIVGYAALSLSIGYFSFAIPWTNYLYFRKHERHATNMSLVIHHHVVWLACLSYILGRTCGLYGAVAFACMEFTNWFFVAGILLQQMRSKRRKLMGACNALLYFSFFVCRVVICTYMMVLFSIDLSSFSSDSAGETFLVIFQYAIFIFVWALSFYFAIREVKPLIKQKLAQKVDKRREQRKKVVKGSIAEASTSTASVGSDVSVTVKSGLQTSNNV</sequence>
<organism evidence="8">
    <name type="scientific">Haptolina brevifila</name>
    <dbReference type="NCBI Taxonomy" id="156173"/>
    <lineage>
        <taxon>Eukaryota</taxon>
        <taxon>Haptista</taxon>
        <taxon>Haptophyta</taxon>
        <taxon>Prymnesiophyceae</taxon>
        <taxon>Prymnesiales</taxon>
        <taxon>Prymnesiaceae</taxon>
        <taxon>Haptolina</taxon>
    </lineage>
</organism>
<evidence type="ECO:0000256" key="3">
    <source>
        <dbReference type="ARBA" id="ARBA00022989"/>
    </source>
</evidence>